<feature type="transmembrane region" description="Helical" evidence="1">
    <location>
        <begin position="63"/>
        <end position="81"/>
    </location>
</feature>
<keyword evidence="1" id="KW-0812">Transmembrane</keyword>
<accession>A0ABD5SSC3</accession>
<dbReference type="AlphaFoldDB" id="A0ABD5SSC3"/>
<comment type="caution">
    <text evidence="2">The sequence shown here is derived from an EMBL/GenBank/DDBJ whole genome shotgun (WGS) entry which is preliminary data.</text>
</comment>
<evidence type="ECO:0000313" key="2">
    <source>
        <dbReference type="EMBL" id="MFC6767919.1"/>
    </source>
</evidence>
<keyword evidence="1" id="KW-0472">Membrane</keyword>
<sequence length="217" mass="23489">MPLEFATWIRDQIGLSDIVSAVGLAAVLSFLGVDLNVIGVLLGVGIGAPLLEGALDRDDADSALAWLGFGLFAVAAGGIQLREGGYWFGGSLLAIGCWICLDGLYARRTDGSSGSEDVTDDEFHLATLHSRWLLEDLREADRPLTKTEICDRTGLMEEDFERLLEIHGESGSIERTGNGYAIDEDEMGATAAVRNLAGTVRSRLFRPLRLFRPAGYR</sequence>
<keyword evidence="1" id="KW-1133">Transmembrane helix</keyword>
<feature type="transmembrane region" description="Helical" evidence="1">
    <location>
        <begin position="18"/>
        <end position="51"/>
    </location>
</feature>
<dbReference type="EMBL" id="JBHSWV010000453">
    <property type="protein sequence ID" value="MFC6767919.1"/>
    <property type="molecule type" value="Genomic_DNA"/>
</dbReference>
<feature type="transmembrane region" description="Helical" evidence="1">
    <location>
        <begin position="87"/>
        <end position="105"/>
    </location>
</feature>
<name>A0ABD5SSC3_9EURY</name>
<evidence type="ECO:0000256" key="1">
    <source>
        <dbReference type="SAM" id="Phobius"/>
    </source>
</evidence>
<proteinExistence type="predicted"/>
<gene>
    <name evidence="2" type="ORF">ACFQE6_23845</name>
</gene>
<dbReference type="Proteomes" id="UP001596383">
    <property type="component" value="Unassembled WGS sequence"/>
</dbReference>
<dbReference type="RefSeq" id="WP_273740762.1">
    <property type="nucleotide sequence ID" value="NZ_JAQIVI010000453.1"/>
</dbReference>
<protein>
    <submittedName>
        <fullName evidence="2">Uncharacterized protein</fullName>
    </submittedName>
</protein>
<organism evidence="2 3">
    <name type="scientific">Natrinema soli</name>
    <dbReference type="NCBI Taxonomy" id="1930624"/>
    <lineage>
        <taxon>Archaea</taxon>
        <taxon>Methanobacteriati</taxon>
        <taxon>Methanobacteriota</taxon>
        <taxon>Stenosarchaea group</taxon>
        <taxon>Halobacteria</taxon>
        <taxon>Halobacteriales</taxon>
        <taxon>Natrialbaceae</taxon>
        <taxon>Natrinema</taxon>
    </lineage>
</organism>
<evidence type="ECO:0000313" key="3">
    <source>
        <dbReference type="Proteomes" id="UP001596383"/>
    </source>
</evidence>
<reference evidence="2 3" key="1">
    <citation type="journal article" date="2019" name="Int. J. Syst. Evol. Microbiol.">
        <title>The Global Catalogue of Microorganisms (GCM) 10K type strain sequencing project: providing services to taxonomists for standard genome sequencing and annotation.</title>
        <authorList>
            <consortium name="The Broad Institute Genomics Platform"/>
            <consortium name="The Broad Institute Genome Sequencing Center for Infectious Disease"/>
            <person name="Wu L."/>
            <person name="Ma J."/>
        </authorList>
    </citation>
    <scope>NUCLEOTIDE SEQUENCE [LARGE SCALE GENOMIC DNA]</scope>
    <source>
        <strain evidence="2 3">LMG 29247</strain>
    </source>
</reference>
<keyword evidence="3" id="KW-1185">Reference proteome</keyword>